<reference evidence="2 3" key="1">
    <citation type="submission" date="2019-05" db="EMBL/GenBank/DDBJ databases">
        <title>Mikania micrantha, genome provides insights into the molecular mechanism of rapid growth.</title>
        <authorList>
            <person name="Liu B."/>
        </authorList>
    </citation>
    <scope>NUCLEOTIDE SEQUENCE [LARGE SCALE GENOMIC DNA]</scope>
    <source>
        <strain evidence="2">NLD-2019</strain>
        <tissue evidence="2">Leaf</tissue>
    </source>
</reference>
<evidence type="ECO:0000259" key="1">
    <source>
        <dbReference type="Pfam" id="PF07727"/>
    </source>
</evidence>
<feature type="domain" description="Reverse transcriptase Ty1/copia-type" evidence="1">
    <location>
        <begin position="1"/>
        <end position="63"/>
    </location>
</feature>
<dbReference type="InterPro" id="IPR013103">
    <property type="entry name" value="RVT_2"/>
</dbReference>
<dbReference type="CDD" id="cd09272">
    <property type="entry name" value="RNase_HI_RT_Ty1"/>
    <property type="match status" value="1"/>
</dbReference>
<evidence type="ECO:0000313" key="2">
    <source>
        <dbReference type="EMBL" id="KAD3336473.1"/>
    </source>
</evidence>
<accession>A0A5N6M7X4</accession>
<protein>
    <recommendedName>
        <fullName evidence="1">Reverse transcriptase Ty1/copia-type domain-containing protein</fullName>
    </recommendedName>
</protein>
<dbReference type="InterPro" id="IPR043502">
    <property type="entry name" value="DNA/RNA_pol_sf"/>
</dbReference>
<dbReference type="PANTHER" id="PTHR11439:SF463">
    <property type="entry name" value="REVERSE TRANSCRIPTASE TY1_COPIA-TYPE DOMAIN-CONTAINING PROTEIN"/>
    <property type="match status" value="1"/>
</dbReference>
<dbReference type="OrthoDB" id="413760at2759"/>
<gene>
    <name evidence="2" type="ORF">E3N88_31992</name>
</gene>
<sequence length="255" mass="29361">MVTEFKQGMKMAFEMTDMGFLCYFLGLEIEQSMKGIFLSQQKYAHTLLDRFGMKKCKEENTPMNCNEKLLVDDGADKVNEEVYLSLAGGLIYLTHSRPDLAFAVSLVSRFMQQPSKIHFGAAKRILSDWASCVDDRKSLSAYISATGATCQAIWLRRSLEELGFKQEDPTVIYCDNKSAINLSKNPILHSRSKHIELRYHFIREMVTKKQVSLEYCSTHHQLADVLTKALSMEKFVYFRHKLGVMKLESRRDDEE</sequence>
<name>A0A5N6M7X4_9ASTR</name>
<dbReference type="EMBL" id="SZYD01000016">
    <property type="protein sequence ID" value="KAD3336473.1"/>
    <property type="molecule type" value="Genomic_DNA"/>
</dbReference>
<dbReference type="SUPFAM" id="SSF56672">
    <property type="entry name" value="DNA/RNA polymerases"/>
    <property type="match status" value="1"/>
</dbReference>
<dbReference type="Proteomes" id="UP000326396">
    <property type="component" value="Linkage Group LG6"/>
</dbReference>
<comment type="caution">
    <text evidence="2">The sequence shown here is derived from an EMBL/GenBank/DDBJ whole genome shotgun (WGS) entry which is preliminary data.</text>
</comment>
<keyword evidence="3" id="KW-1185">Reference proteome</keyword>
<organism evidence="2 3">
    <name type="scientific">Mikania micrantha</name>
    <name type="common">bitter vine</name>
    <dbReference type="NCBI Taxonomy" id="192012"/>
    <lineage>
        <taxon>Eukaryota</taxon>
        <taxon>Viridiplantae</taxon>
        <taxon>Streptophyta</taxon>
        <taxon>Embryophyta</taxon>
        <taxon>Tracheophyta</taxon>
        <taxon>Spermatophyta</taxon>
        <taxon>Magnoliopsida</taxon>
        <taxon>eudicotyledons</taxon>
        <taxon>Gunneridae</taxon>
        <taxon>Pentapetalae</taxon>
        <taxon>asterids</taxon>
        <taxon>campanulids</taxon>
        <taxon>Asterales</taxon>
        <taxon>Asteraceae</taxon>
        <taxon>Asteroideae</taxon>
        <taxon>Heliantheae alliance</taxon>
        <taxon>Eupatorieae</taxon>
        <taxon>Mikania</taxon>
    </lineage>
</organism>
<evidence type="ECO:0000313" key="3">
    <source>
        <dbReference type="Proteomes" id="UP000326396"/>
    </source>
</evidence>
<dbReference type="PANTHER" id="PTHR11439">
    <property type="entry name" value="GAG-POL-RELATED RETROTRANSPOSON"/>
    <property type="match status" value="1"/>
</dbReference>
<dbReference type="AlphaFoldDB" id="A0A5N6M7X4"/>
<proteinExistence type="predicted"/>
<dbReference type="Pfam" id="PF07727">
    <property type="entry name" value="RVT_2"/>
    <property type="match status" value="1"/>
</dbReference>